<sequence length="78" mass="8823">MGMLLGSRTATGPSGLARFAIPGPVRPPGGVRGFGFRSWWWFENWRVDASKKDFLFLFTVFSDELLLVEVLFFVLIVL</sequence>
<gene>
    <name evidence="2" type="ORF">ESN35_00090</name>
    <name evidence="3" type="ORF">ESN35_00110</name>
    <name evidence="4" type="ORF">ESN35_08105</name>
</gene>
<dbReference type="EMBL" id="CP035464">
    <property type="protein sequence ID" value="QAY33368.1"/>
    <property type="molecule type" value="Genomic_DNA"/>
</dbReference>
<dbReference type="KEGG" id="bgx:ESN35_08105"/>
<organism evidence="4 5">
    <name type="scientific">Bifidobacterium pullorum subsp. gallinarum</name>
    <dbReference type="NCBI Taxonomy" id="78344"/>
    <lineage>
        <taxon>Bacteria</taxon>
        <taxon>Bacillati</taxon>
        <taxon>Actinomycetota</taxon>
        <taxon>Actinomycetes</taxon>
        <taxon>Bifidobacteriales</taxon>
        <taxon>Bifidobacteriaceae</taxon>
        <taxon>Bifidobacterium</taxon>
    </lineage>
</organism>
<evidence type="ECO:0000313" key="3">
    <source>
        <dbReference type="EMBL" id="QAY32017.1"/>
    </source>
</evidence>
<protein>
    <submittedName>
        <fullName evidence="4">Uncharacterized protein</fullName>
    </submittedName>
</protein>
<dbReference type="Proteomes" id="UP000293589">
    <property type="component" value="Chromosome"/>
</dbReference>
<evidence type="ECO:0000313" key="4">
    <source>
        <dbReference type="EMBL" id="QAY33368.1"/>
    </source>
</evidence>
<keyword evidence="1" id="KW-1133">Transmembrane helix</keyword>
<dbReference type="EMBL" id="CP035464">
    <property type="protein sequence ID" value="QAY32017.1"/>
    <property type="molecule type" value="Genomic_DNA"/>
</dbReference>
<reference evidence="4 5" key="1">
    <citation type="submission" date="2019-01" db="EMBL/GenBank/DDBJ databases">
        <title>Complete genome sequence of Bifidobacterium gallinarum CACC 514.</title>
        <authorList>
            <person name="Jung M."/>
        </authorList>
    </citation>
    <scope>NUCLEOTIDE SEQUENCE [LARGE SCALE GENOMIC DNA]</scope>
    <source>
        <strain evidence="4 5">CACC 514</strain>
    </source>
</reference>
<proteinExistence type="predicted"/>
<dbReference type="EMBL" id="CP035464">
    <property type="protein sequence ID" value="QAY32016.1"/>
    <property type="molecule type" value="Genomic_DNA"/>
</dbReference>
<dbReference type="KEGG" id="bgx:ESN35_00110"/>
<evidence type="ECO:0000313" key="2">
    <source>
        <dbReference type="EMBL" id="QAY32016.1"/>
    </source>
</evidence>
<evidence type="ECO:0000313" key="5">
    <source>
        <dbReference type="Proteomes" id="UP000293589"/>
    </source>
</evidence>
<feature type="transmembrane region" description="Helical" evidence="1">
    <location>
        <begin position="54"/>
        <end position="77"/>
    </location>
</feature>
<evidence type="ECO:0000256" key="1">
    <source>
        <dbReference type="SAM" id="Phobius"/>
    </source>
</evidence>
<dbReference type="KEGG" id="bgx:ESN35_00090"/>
<keyword evidence="1" id="KW-0472">Membrane</keyword>
<dbReference type="AlphaFoldDB" id="A0A4P6DZH1"/>
<name>A0A4P6DZH1_9BIFI</name>
<keyword evidence="1" id="KW-0812">Transmembrane</keyword>
<accession>A0A4P6DZH1</accession>